<sequence>MTEDELKLVKTAGEIAAKARDLGAKLIKPGVKVIDVCESVEKAIIEHGARPAFPCNLSINQEAAHYSPIIGDEKVIPEEAIVKLDIGAHIDGYITDTAITVYLNDRMERLAEAAKDALRAAISNFKAGASLSDIGRSIEKIIKSYGYKPIRNLGGHLIRRYELHAGVFVPNVFERIPGRIQVGNTYAIEPFATDGGGEVIEGKDVTIYSLRNKNVRELDENERRLSEEIERRFRTLPFSERWLGDLGEKEEIERLLKILSKKGVLHSYPVLIEVKKGLVSQFEHTVYVDDNETTILT</sequence>
<keyword evidence="4 8" id="KW-0031">Aminopeptidase</keyword>
<evidence type="ECO:0000313" key="12">
    <source>
        <dbReference type="Proteomes" id="UP000007812"/>
    </source>
</evidence>
<dbReference type="Gene3D" id="1.10.10.10">
    <property type="entry name" value="Winged helix-like DNA-binding domain superfamily/Winged helix DNA-binding domain"/>
    <property type="match status" value="1"/>
</dbReference>
<dbReference type="GO" id="GO:0046872">
    <property type="term" value="F:metal ion binding"/>
    <property type="evidence" value="ECO:0007669"/>
    <property type="project" value="UniProtKB-UniRule"/>
</dbReference>
<dbReference type="InterPro" id="IPR002468">
    <property type="entry name" value="Pept_M24A_MAP2"/>
</dbReference>
<dbReference type="InterPro" id="IPR036388">
    <property type="entry name" value="WH-like_DNA-bd_sf"/>
</dbReference>
<evidence type="ECO:0000256" key="2">
    <source>
        <dbReference type="ARBA" id="ARBA00001936"/>
    </source>
</evidence>
<dbReference type="Pfam" id="PF00557">
    <property type="entry name" value="Peptidase_M24"/>
    <property type="match status" value="1"/>
</dbReference>
<feature type="domain" description="Peptidase M24" evidence="10">
    <location>
        <begin position="8"/>
        <end position="197"/>
    </location>
</feature>
<dbReference type="InterPro" id="IPR050247">
    <property type="entry name" value="Met_Aminopeptidase_Type2"/>
</dbReference>
<evidence type="ECO:0000313" key="11">
    <source>
        <dbReference type="EMBL" id="AEB94271.1"/>
    </source>
</evidence>
<feature type="binding site" evidence="8">
    <location>
        <position position="96"/>
    </location>
    <ligand>
        <name>a divalent metal cation</name>
        <dbReference type="ChEBI" id="CHEBI:60240"/>
        <label>2</label>
        <note>catalytic</note>
    </ligand>
</feature>
<keyword evidence="7 8" id="KW-0378">Hydrolase</keyword>
<feature type="binding site" evidence="8">
    <location>
        <position position="96"/>
    </location>
    <ligand>
        <name>a divalent metal cation</name>
        <dbReference type="ChEBI" id="CHEBI:60240"/>
        <label>1</label>
    </ligand>
</feature>
<dbReference type="eggNOG" id="arCOG01001">
    <property type="taxonomic scope" value="Archaea"/>
</dbReference>
<organism evidence="11 12">
    <name type="scientific">Metallosphaera cuprina (strain Ar-4)</name>
    <dbReference type="NCBI Taxonomy" id="1006006"/>
    <lineage>
        <taxon>Archaea</taxon>
        <taxon>Thermoproteota</taxon>
        <taxon>Thermoprotei</taxon>
        <taxon>Sulfolobales</taxon>
        <taxon>Sulfolobaceae</taxon>
        <taxon>Metallosphaera</taxon>
    </lineage>
</organism>
<dbReference type="HOGENOM" id="CLU_015857_7_0_2"/>
<dbReference type="InterPro" id="IPR018349">
    <property type="entry name" value="Pept_M24A_MAP2_BS"/>
</dbReference>
<evidence type="ECO:0000256" key="1">
    <source>
        <dbReference type="ARBA" id="ARBA00000294"/>
    </source>
</evidence>
<evidence type="ECO:0000256" key="7">
    <source>
        <dbReference type="ARBA" id="ARBA00022801"/>
    </source>
</evidence>
<evidence type="ECO:0000259" key="10">
    <source>
        <dbReference type="Pfam" id="PF00557"/>
    </source>
</evidence>
<feature type="binding site" evidence="8">
    <location>
        <position position="283"/>
    </location>
    <ligand>
        <name>a divalent metal cation</name>
        <dbReference type="ChEBI" id="CHEBI:60240"/>
        <label>1</label>
    </ligand>
</feature>
<feature type="binding site" evidence="8">
    <location>
        <position position="164"/>
    </location>
    <ligand>
        <name>substrate</name>
    </ligand>
</feature>
<dbReference type="EMBL" id="CP002656">
    <property type="protein sequence ID" value="AEB94271.1"/>
    <property type="molecule type" value="Genomic_DNA"/>
</dbReference>
<dbReference type="InterPro" id="IPR028595">
    <property type="entry name" value="MetAP_archaeal"/>
</dbReference>
<gene>
    <name evidence="8" type="primary">map</name>
    <name evidence="11" type="ordered locus">Mcup_0162</name>
</gene>
<dbReference type="PRINTS" id="PR00599">
    <property type="entry name" value="MAPEPTIDASE"/>
</dbReference>
<dbReference type="GO" id="GO:0005737">
    <property type="term" value="C:cytoplasm"/>
    <property type="evidence" value="ECO:0007669"/>
    <property type="project" value="TreeGrafter"/>
</dbReference>
<dbReference type="HAMAP" id="MF_01975">
    <property type="entry name" value="MetAP_2_arc"/>
    <property type="match status" value="1"/>
</dbReference>
<dbReference type="STRING" id="1006006.Mcup_0162"/>
<keyword evidence="12" id="KW-1185">Reference proteome</keyword>
<dbReference type="PANTHER" id="PTHR45777:SF2">
    <property type="entry name" value="METHIONINE AMINOPEPTIDASE 2"/>
    <property type="match status" value="1"/>
</dbReference>
<dbReference type="Proteomes" id="UP000007812">
    <property type="component" value="Chromosome"/>
</dbReference>
<feature type="binding site" evidence="8">
    <location>
        <position position="156"/>
    </location>
    <ligand>
        <name>a divalent metal cation</name>
        <dbReference type="ChEBI" id="CHEBI:60240"/>
        <label>2</label>
        <note>catalytic</note>
    </ligand>
</feature>
<dbReference type="KEGG" id="mcn:Mcup_0162"/>
<dbReference type="CDD" id="cd01088">
    <property type="entry name" value="MetAP2"/>
    <property type="match status" value="1"/>
</dbReference>
<dbReference type="GO" id="GO:0070006">
    <property type="term" value="F:metalloaminopeptidase activity"/>
    <property type="evidence" value="ECO:0007669"/>
    <property type="project" value="UniProtKB-UniRule"/>
</dbReference>
<comment type="cofactor">
    <cofactor evidence="2">
        <name>Mn(2+)</name>
        <dbReference type="ChEBI" id="CHEBI:29035"/>
    </cofactor>
</comment>
<dbReference type="OrthoDB" id="372008at2157"/>
<dbReference type="GeneID" id="10492357"/>
<accession>F4FYF2</accession>
<dbReference type="InterPro" id="IPR001714">
    <property type="entry name" value="Pept_M24_MAP"/>
</dbReference>
<reference evidence="11 12" key="1">
    <citation type="journal article" date="2011" name="J. Bacteriol.">
        <title>Complete genome sequence of Metallosphaera cuprina, a metal sulfide-oxidizing archaeon from a hot spring.</title>
        <authorList>
            <person name="Liu L.J."/>
            <person name="You X.Y."/>
            <person name="Zheng H."/>
            <person name="Wang S."/>
            <person name="Jiang C.Y."/>
            <person name="Liu S.J."/>
        </authorList>
    </citation>
    <scope>NUCLEOTIDE SEQUENCE [LARGE SCALE GENOMIC DNA]</scope>
    <source>
        <strain evidence="11 12">Ar-4</strain>
    </source>
</reference>
<evidence type="ECO:0000256" key="3">
    <source>
        <dbReference type="ARBA" id="ARBA00001954"/>
    </source>
</evidence>
<evidence type="ECO:0000256" key="6">
    <source>
        <dbReference type="ARBA" id="ARBA00022723"/>
    </source>
</evidence>
<dbReference type="InterPro" id="IPR036005">
    <property type="entry name" value="Creatinase/aminopeptidase-like"/>
</dbReference>
<dbReference type="EC" id="3.4.11.18" evidence="8 9"/>
<comment type="cofactor">
    <cofactor evidence="3">
        <name>Fe(2+)</name>
        <dbReference type="ChEBI" id="CHEBI:29033"/>
    </cofactor>
</comment>
<dbReference type="Gene3D" id="3.90.230.10">
    <property type="entry name" value="Creatinase/methionine aminopeptidase superfamily"/>
    <property type="match status" value="1"/>
</dbReference>
<feature type="binding site" evidence="8">
    <location>
        <position position="189"/>
    </location>
    <ligand>
        <name>a divalent metal cation</name>
        <dbReference type="ChEBI" id="CHEBI:60240"/>
        <label>2</label>
        <note>catalytic</note>
    </ligand>
</feature>
<name>F4FYF2_METCR</name>
<comment type="catalytic activity">
    <reaction evidence="1 8 9">
        <text>Release of N-terminal amino acids, preferentially methionine, from peptides and arylamides.</text>
        <dbReference type="EC" id="3.4.11.18"/>
    </reaction>
</comment>
<comment type="subunit">
    <text evidence="8">Monomer.</text>
</comment>
<evidence type="ECO:0000256" key="8">
    <source>
        <dbReference type="HAMAP-Rule" id="MF_01975"/>
    </source>
</evidence>
<dbReference type="RefSeq" id="WP_013736771.1">
    <property type="nucleotide sequence ID" value="NC_015435.1"/>
</dbReference>
<feature type="binding site" evidence="8">
    <location>
        <position position="283"/>
    </location>
    <ligand>
        <name>a divalent metal cation</name>
        <dbReference type="ChEBI" id="CHEBI:60240"/>
        <label>2</label>
        <note>catalytic</note>
    </ligand>
</feature>
<evidence type="ECO:0000256" key="5">
    <source>
        <dbReference type="ARBA" id="ARBA00022670"/>
    </source>
</evidence>
<dbReference type="AlphaFoldDB" id="F4FYF2"/>
<dbReference type="PROSITE" id="PS01202">
    <property type="entry name" value="MAP_2"/>
    <property type="match status" value="1"/>
</dbReference>
<dbReference type="PATRIC" id="fig|1006006.8.peg.163"/>
<evidence type="ECO:0000256" key="4">
    <source>
        <dbReference type="ARBA" id="ARBA00022438"/>
    </source>
</evidence>
<comment type="function">
    <text evidence="8 9">Removes the N-terminal methionine from nascent proteins. The N-terminal methionine is often cleaved when the second residue in the primary sequence is small and uncharged (Met-Ala-, Cys, Gly, Pro, Ser, Thr, or Val).</text>
</comment>
<dbReference type="InterPro" id="IPR036390">
    <property type="entry name" value="WH_DNA-bd_sf"/>
</dbReference>
<dbReference type="GO" id="GO:0006508">
    <property type="term" value="P:proteolysis"/>
    <property type="evidence" value="ECO:0007669"/>
    <property type="project" value="UniProtKB-KW"/>
</dbReference>
<keyword evidence="6 8" id="KW-0479">Metal-binding</keyword>
<keyword evidence="5 8" id="KW-0645">Protease</keyword>
<dbReference type="SUPFAM" id="SSF55920">
    <property type="entry name" value="Creatinase/aminopeptidase"/>
    <property type="match status" value="1"/>
</dbReference>
<proteinExistence type="inferred from homology"/>
<comment type="cofactor">
    <cofactor evidence="8">
        <name>Co(2+)</name>
        <dbReference type="ChEBI" id="CHEBI:48828"/>
    </cofactor>
    <cofactor evidence="8">
        <name>Zn(2+)</name>
        <dbReference type="ChEBI" id="CHEBI:29105"/>
    </cofactor>
    <cofactor evidence="8">
        <name>Mn(2+)</name>
        <dbReference type="ChEBI" id="CHEBI:29035"/>
    </cofactor>
    <cofactor evidence="8">
        <name>Fe(2+)</name>
        <dbReference type="ChEBI" id="CHEBI:29033"/>
    </cofactor>
    <text evidence="8">Binds 2 divalent metal cations per subunit. Has a high-affinity and a low affinity metal-binding site. The true nature of the physiological cofactor is under debate. The enzyme is active with cobalt, zinc, manganese or divalent iron ions. Most likely, methionine aminopeptidases function as mononuclear Fe(2+)-metalloproteases under physiological conditions, and the catalytically relevant metal-binding site has been assigned to the histidine-containing high-affinity site.</text>
</comment>
<dbReference type="SUPFAM" id="SSF46785">
    <property type="entry name" value="Winged helix' DNA-binding domain"/>
    <property type="match status" value="1"/>
</dbReference>
<comment type="similarity">
    <text evidence="8">Belongs to the peptidase M24A family. Methionine aminopeptidase archaeal type 2 subfamily.</text>
</comment>
<feature type="binding site" evidence="8">
    <location>
        <position position="65"/>
    </location>
    <ligand>
        <name>substrate</name>
    </ligand>
</feature>
<protein>
    <recommendedName>
        <fullName evidence="8 9">Methionine aminopeptidase</fullName>
        <shortName evidence="8">MAP</shortName>
        <shortName evidence="8">MetAP</shortName>
        <ecNumber evidence="8 9">3.4.11.18</ecNumber>
    </recommendedName>
    <alternativeName>
        <fullName evidence="8">Peptidase M</fullName>
    </alternativeName>
</protein>
<feature type="binding site" evidence="8">
    <location>
        <position position="85"/>
    </location>
    <ligand>
        <name>a divalent metal cation</name>
        <dbReference type="ChEBI" id="CHEBI:60240"/>
        <label>1</label>
    </ligand>
</feature>
<dbReference type="PANTHER" id="PTHR45777">
    <property type="entry name" value="METHIONINE AMINOPEPTIDASE 2"/>
    <property type="match status" value="1"/>
</dbReference>
<dbReference type="NCBIfam" id="TIGR00501">
    <property type="entry name" value="met_pdase_II"/>
    <property type="match status" value="1"/>
</dbReference>
<evidence type="ECO:0000256" key="9">
    <source>
        <dbReference type="RuleBase" id="RU003653"/>
    </source>
</evidence>
<dbReference type="InterPro" id="IPR000994">
    <property type="entry name" value="Pept_M24"/>
</dbReference>
<dbReference type="GO" id="GO:0004239">
    <property type="term" value="F:initiator methionyl aminopeptidase activity"/>
    <property type="evidence" value="ECO:0007669"/>
    <property type="project" value="UniProtKB-UniRule"/>
</dbReference>